<dbReference type="Proteomes" id="UP000698028">
    <property type="component" value="Unassembled WGS sequence"/>
</dbReference>
<evidence type="ECO:0000313" key="4">
    <source>
        <dbReference type="Proteomes" id="UP000698028"/>
    </source>
</evidence>
<evidence type="ECO:0000256" key="1">
    <source>
        <dbReference type="SAM" id="Phobius"/>
    </source>
</evidence>
<protein>
    <submittedName>
        <fullName evidence="3">CPBP family intramembrane metalloprotease</fullName>
    </submittedName>
</protein>
<comment type="caution">
    <text evidence="3">The sequence shown here is derived from an EMBL/GenBank/DDBJ whole genome shotgun (WGS) entry which is preliminary data.</text>
</comment>
<feature type="transmembrane region" description="Helical" evidence="1">
    <location>
        <begin position="72"/>
        <end position="94"/>
    </location>
</feature>
<dbReference type="GO" id="GO:0008237">
    <property type="term" value="F:metallopeptidase activity"/>
    <property type="evidence" value="ECO:0007669"/>
    <property type="project" value="UniProtKB-KW"/>
</dbReference>
<dbReference type="EMBL" id="JAHVAH010000001">
    <property type="protein sequence ID" value="MBW0145247.1"/>
    <property type="molecule type" value="Genomic_DNA"/>
</dbReference>
<feature type="domain" description="CAAX prenyl protease 2/Lysostaphin resistance protein A-like" evidence="2">
    <location>
        <begin position="69"/>
        <end position="161"/>
    </location>
</feature>
<keyword evidence="1" id="KW-0472">Membrane</keyword>
<dbReference type="RefSeq" id="WP_218633169.1">
    <property type="nucleotide sequence ID" value="NZ_JAHVAH010000001.1"/>
</dbReference>
<reference evidence="3 4" key="1">
    <citation type="submission" date="2021-07" db="EMBL/GenBank/DDBJ databases">
        <title>The draft genome sequence of Sphingomicrobium sp. B8.</title>
        <authorList>
            <person name="Mu L."/>
        </authorList>
    </citation>
    <scope>NUCLEOTIDE SEQUENCE [LARGE SCALE GENOMIC DNA]</scope>
    <source>
        <strain evidence="3 4">B8</strain>
    </source>
</reference>
<keyword evidence="1" id="KW-1133">Transmembrane helix</keyword>
<dbReference type="Pfam" id="PF02517">
    <property type="entry name" value="Rce1-like"/>
    <property type="match status" value="1"/>
</dbReference>
<sequence length="178" mass="19405">MQEEIVPAVRGPQLPLPNFVPELLARADKPVASLLVAWALAWGGSLLLAALWQGVLPAVEGPDFEAMGWFGVFMLAVFAPVVETFIMAAILWVLTRFVKPTAAIVASALIWGAAHSALAPAWGLVIWWPFLIFSTLYLVWRQRSILWALAMPMLAHAMQNLPSAILVNFPDLITLPAA</sequence>
<feature type="transmembrane region" description="Helical" evidence="1">
    <location>
        <begin position="124"/>
        <end position="140"/>
    </location>
</feature>
<keyword evidence="1" id="KW-0812">Transmembrane</keyword>
<evidence type="ECO:0000313" key="3">
    <source>
        <dbReference type="EMBL" id="MBW0145247.1"/>
    </source>
</evidence>
<keyword evidence="4" id="KW-1185">Reference proteome</keyword>
<feature type="transmembrane region" description="Helical" evidence="1">
    <location>
        <begin position="31"/>
        <end position="52"/>
    </location>
</feature>
<feature type="transmembrane region" description="Helical" evidence="1">
    <location>
        <begin position="101"/>
        <end position="118"/>
    </location>
</feature>
<proteinExistence type="predicted"/>
<keyword evidence="3" id="KW-0645">Protease</keyword>
<name>A0ABS6V6N9_9SPHN</name>
<accession>A0ABS6V6N9</accession>
<organism evidence="3 4">
    <name type="scientific">Sphingomicrobium clamense</name>
    <dbReference type="NCBI Taxonomy" id="2851013"/>
    <lineage>
        <taxon>Bacteria</taxon>
        <taxon>Pseudomonadati</taxon>
        <taxon>Pseudomonadota</taxon>
        <taxon>Alphaproteobacteria</taxon>
        <taxon>Sphingomonadales</taxon>
        <taxon>Sphingomonadaceae</taxon>
        <taxon>Sphingomicrobium</taxon>
    </lineage>
</organism>
<evidence type="ECO:0000259" key="2">
    <source>
        <dbReference type="Pfam" id="PF02517"/>
    </source>
</evidence>
<keyword evidence="3" id="KW-0378">Hydrolase</keyword>
<dbReference type="InterPro" id="IPR003675">
    <property type="entry name" value="Rce1/LyrA-like_dom"/>
</dbReference>
<gene>
    <name evidence="3" type="ORF">KTQ36_08065</name>
</gene>
<keyword evidence="3" id="KW-0482">Metalloprotease</keyword>